<evidence type="ECO:0000259" key="1">
    <source>
        <dbReference type="Pfam" id="PF13360"/>
    </source>
</evidence>
<dbReference type="SUPFAM" id="SSF50998">
    <property type="entry name" value="Quinoprotein alcohol dehydrogenase-like"/>
    <property type="match status" value="1"/>
</dbReference>
<proteinExistence type="predicted"/>
<accession>A0ABP9YI62</accession>
<dbReference type="Pfam" id="PF13360">
    <property type="entry name" value="PQQ_2"/>
    <property type="match status" value="2"/>
</dbReference>
<dbReference type="PANTHER" id="PTHR34512">
    <property type="entry name" value="CELL SURFACE PROTEIN"/>
    <property type="match status" value="1"/>
</dbReference>
<evidence type="ECO:0000313" key="3">
    <source>
        <dbReference type="Proteomes" id="UP001476247"/>
    </source>
</evidence>
<dbReference type="SMART" id="SM00564">
    <property type="entry name" value="PQQ"/>
    <property type="match status" value="4"/>
</dbReference>
<dbReference type="InterPro" id="IPR002372">
    <property type="entry name" value="PQQ_rpt_dom"/>
</dbReference>
<keyword evidence="3" id="KW-1185">Reference proteome</keyword>
<sequence length="247" mass="27444">MYTQPTKALFSTIKPYYSNEVLICATKGYIFALRKTNGQIIWKLKIDSSTCTASLFITDNDTIIVGTSNQTFSIDLMTGKMNWANTLPRVEYKEVTVVAIPSPQLQYQSFNTEEYEFGLPPPYEPSEGQHTPYILACSKGLVTAIHPKTGATQWTYDIPLNAQQLPVVIVEPPTKYANKPTIFIGISTTVYSLNAETGRLNWATQLSYTGSGSEYITLASSWSSKLAVETHISFNQNPALRHLSPNP</sequence>
<name>A0ABP9YI62_9FUNG</name>
<dbReference type="Proteomes" id="UP001476247">
    <property type="component" value="Unassembled WGS sequence"/>
</dbReference>
<dbReference type="EMBL" id="BAABUJ010000069">
    <property type="protein sequence ID" value="GAA5806533.1"/>
    <property type="molecule type" value="Genomic_DNA"/>
</dbReference>
<dbReference type="PANTHER" id="PTHR34512:SF30">
    <property type="entry name" value="OUTER MEMBRANE PROTEIN ASSEMBLY FACTOR BAMB"/>
    <property type="match status" value="1"/>
</dbReference>
<protein>
    <recommendedName>
        <fullName evidence="1">Pyrrolo-quinoline quinone repeat domain-containing protein</fullName>
    </recommendedName>
</protein>
<dbReference type="InterPro" id="IPR011047">
    <property type="entry name" value="Quinoprotein_ADH-like_sf"/>
</dbReference>
<evidence type="ECO:0000313" key="2">
    <source>
        <dbReference type="EMBL" id="GAA5806533.1"/>
    </source>
</evidence>
<comment type="caution">
    <text evidence="2">The sequence shown here is derived from an EMBL/GenBank/DDBJ whole genome shotgun (WGS) entry which is preliminary data.</text>
</comment>
<feature type="domain" description="Pyrrolo-quinoline quinone repeat" evidence="1">
    <location>
        <begin position="139"/>
        <end position="210"/>
    </location>
</feature>
<feature type="domain" description="Pyrrolo-quinoline quinone repeat" evidence="1">
    <location>
        <begin position="15"/>
        <end position="85"/>
    </location>
</feature>
<organism evidence="2 3">
    <name type="scientific">Helicostylum pulchrum</name>
    <dbReference type="NCBI Taxonomy" id="562976"/>
    <lineage>
        <taxon>Eukaryota</taxon>
        <taxon>Fungi</taxon>
        <taxon>Fungi incertae sedis</taxon>
        <taxon>Mucoromycota</taxon>
        <taxon>Mucoromycotina</taxon>
        <taxon>Mucoromycetes</taxon>
        <taxon>Mucorales</taxon>
        <taxon>Mucorineae</taxon>
        <taxon>Mucoraceae</taxon>
        <taxon>Helicostylum</taxon>
    </lineage>
</organism>
<dbReference type="InterPro" id="IPR015943">
    <property type="entry name" value="WD40/YVTN_repeat-like_dom_sf"/>
</dbReference>
<gene>
    <name evidence="2" type="ORF">HPULCUR_012069</name>
</gene>
<dbReference type="Gene3D" id="2.130.10.10">
    <property type="entry name" value="YVTN repeat-like/Quinoprotein amine dehydrogenase"/>
    <property type="match status" value="2"/>
</dbReference>
<dbReference type="InterPro" id="IPR018391">
    <property type="entry name" value="PQQ_b-propeller_rpt"/>
</dbReference>
<reference evidence="2 3" key="1">
    <citation type="submission" date="2024-04" db="EMBL/GenBank/DDBJ databases">
        <title>genome sequences of Mucor flavus KT1a and Helicostylum pulchrum KT1b strains isolation_sourced from the surface of a dry-aged beef.</title>
        <authorList>
            <person name="Toyotome T."/>
            <person name="Hosono M."/>
            <person name="Torimaru M."/>
            <person name="Fukuda K."/>
            <person name="Mikami N."/>
        </authorList>
    </citation>
    <scope>NUCLEOTIDE SEQUENCE [LARGE SCALE GENOMIC DNA]</scope>
    <source>
        <strain evidence="2 3">KT1b</strain>
    </source>
</reference>